<dbReference type="OrthoDB" id="5980487at2759"/>
<dbReference type="SUPFAM" id="SSF69572">
    <property type="entry name" value="Activating enzymes of the ubiquitin-like proteins"/>
    <property type="match status" value="1"/>
</dbReference>
<accession>A0A2B4SD86</accession>
<dbReference type="Gene3D" id="3.40.140.10">
    <property type="entry name" value="Cytidine Deaminase, domain 2"/>
    <property type="match status" value="2"/>
</dbReference>
<dbReference type="Pfam" id="PF00899">
    <property type="entry name" value="ThiF"/>
    <property type="match status" value="1"/>
</dbReference>
<dbReference type="PANTHER" id="PTHR43267">
    <property type="entry name" value="TRNA THREONYLCARBAMOYLADENOSINE DEHYDRATASE"/>
    <property type="match status" value="1"/>
</dbReference>
<dbReference type="InterPro" id="IPR000594">
    <property type="entry name" value="ThiF_NAD_FAD-bd"/>
</dbReference>
<keyword evidence="2" id="KW-0548">Nucleotidyltransferase</keyword>
<dbReference type="EMBL" id="LSMT01000112">
    <property type="protein sequence ID" value="PFX27059.1"/>
    <property type="molecule type" value="Genomic_DNA"/>
</dbReference>
<keyword evidence="3" id="KW-1185">Reference proteome</keyword>
<dbReference type="GO" id="GO:0061503">
    <property type="term" value="F:tRNA threonylcarbamoyladenosine dehydratase"/>
    <property type="evidence" value="ECO:0007669"/>
    <property type="project" value="TreeGrafter"/>
</dbReference>
<sequence>MSSRRECLVAIYTSEYKHLCAWVLKNQTLETGGDLFGLWKNDHTAVIQLVLGPGKHCRRTSGSFYQDVEYLEKVGSHLTGKEGLCHIGEWHSHHTIGLKRPSGGDERTVWTNMPKYGLSRFLLFIANIENHRDSSASVGCFLFEFKKNTNNRELRPGKFILLQNESPFRSKCLEVLKENAECLNEEYEVRSLEVAKNAISMPNKRPVVGVKVRQLLDEEQGVDNEEEAISIPNERLALVVGVKERHSLDEEQGGRNEEEYDEDFTVAIYGSEYKQICAWVFKNQDLETGGDLFGLWHDDHTAVIQFVLGPGKNCQRTTTSFFQDVEYLEKVGSHLTGKDGLCHIGEWHSHHKIGLKEPSSGDERTVWTNMPKYGLSRFVLFIANFETHKSAYDSGEIGDSSTPNGKRREPRRWEYFSPTTVWFGSDSLSPPFPSVKTFWFCYEEKDSPTMSDQDDQRKVVCFLQPNFTDVLKDKEAAKKRFSVTIFDDCDTIHVRVESNNKDESEKRVAFKIFQELPSSEEVQKIASDLISALPALEEPQIAILVSEDDHVRACVRSKPTEPLEQAAVLRQPRKSQLYSRSRGILESKLLEERKVAVVGLGSGGSHVAIELAKAGVGKFVLVDYDRIELHNIIRHVCGLSDLGRLKTNVMRDHILDKNPFAEVETHNTNINSLEEAREILKGSDVIIAATDNIRSRLNINTLSIELGITTLYGKCAVRAAGGEVLRVRPKVGPCFSCIYADAAMEASAEEMSSFRQARDANPPYIGDDEVKATIQVGLSSDIIPVANMLVKLALVELCRGNDSALATLEKDLEAPYYMWANRREQQFAGYPPEGFHRFDQPGILRWYPMTSERKPDCKTCQDMGASAENVDFFSSSDR</sequence>
<dbReference type="InterPro" id="IPR045886">
    <property type="entry name" value="ThiF/MoeB/HesA"/>
</dbReference>
<keyword evidence="2" id="KW-0808">Transferase</keyword>
<organism evidence="2 3">
    <name type="scientific">Stylophora pistillata</name>
    <name type="common">Smooth cauliflower coral</name>
    <dbReference type="NCBI Taxonomy" id="50429"/>
    <lineage>
        <taxon>Eukaryota</taxon>
        <taxon>Metazoa</taxon>
        <taxon>Cnidaria</taxon>
        <taxon>Anthozoa</taxon>
        <taxon>Hexacorallia</taxon>
        <taxon>Scleractinia</taxon>
        <taxon>Astrocoeniina</taxon>
        <taxon>Pocilloporidae</taxon>
        <taxon>Stylophora</taxon>
    </lineage>
</organism>
<dbReference type="Proteomes" id="UP000225706">
    <property type="component" value="Unassembled WGS sequence"/>
</dbReference>
<gene>
    <name evidence="2" type="primary">UBA4</name>
    <name evidence="2" type="ORF">AWC38_SpisGene8265</name>
</gene>
<evidence type="ECO:0000313" key="2">
    <source>
        <dbReference type="EMBL" id="PFX27059.1"/>
    </source>
</evidence>
<dbReference type="STRING" id="50429.A0A2B4SD86"/>
<name>A0A2B4SD86_STYPI</name>
<protein>
    <submittedName>
        <fullName evidence="2">Adenylyltransferase and sulfurtransferase UBA4</fullName>
    </submittedName>
</protein>
<evidence type="ECO:0000313" key="3">
    <source>
        <dbReference type="Proteomes" id="UP000225706"/>
    </source>
</evidence>
<dbReference type="GO" id="GO:0061504">
    <property type="term" value="P:cyclic threonylcarbamoyladenosine biosynthetic process"/>
    <property type="evidence" value="ECO:0007669"/>
    <property type="project" value="TreeGrafter"/>
</dbReference>
<proteinExistence type="predicted"/>
<dbReference type="AlphaFoldDB" id="A0A2B4SD86"/>
<dbReference type="Gene3D" id="3.40.50.720">
    <property type="entry name" value="NAD(P)-binding Rossmann-like Domain"/>
    <property type="match status" value="1"/>
</dbReference>
<dbReference type="PANTHER" id="PTHR43267:SF3">
    <property type="entry name" value="THIF PROTEIN"/>
    <property type="match status" value="1"/>
</dbReference>
<reference evidence="3" key="1">
    <citation type="journal article" date="2017" name="bioRxiv">
        <title>Comparative analysis of the genomes of Stylophora pistillata and Acropora digitifera provides evidence for extensive differences between species of corals.</title>
        <authorList>
            <person name="Voolstra C.R."/>
            <person name="Li Y."/>
            <person name="Liew Y.J."/>
            <person name="Baumgarten S."/>
            <person name="Zoccola D."/>
            <person name="Flot J.-F."/>
            <person name="Tambutte S."/>
            <person name="Allemand D."/>
            <person name="Aranda M."/>
        </authorList>
    </citation>
    <scope>NUCLEOTIDE SEQUENCE [LARGE SCALE GENOMIC DNA]</scope>
</reference>
<comment type="caution">
    <text evidence="2">The sequence shown here is derived from an EMBL/GenBank/DDBJ whole genome shotgun (WGS) entry which is preliminary data.</text>
</comment>
<dbReference type="InterPro" id="IPR035985">
    <property type="entry name" value="Ubiquitin-activating_enz"/>
</dbReference>
<dbReference type="GO" id="GO:0016779">
    <property type="term" value="F:nucleotidyltransferase activity"/>
    <property type="evidence" value="ECO:0007669"/>
    <property type="project" value="UniProtKB-KW"/>
</dbReference>
<feature type="domain" description="THIF-type NAD/FAD binding fold" evidence="1">
    <location>
        <begin position="588"/>
        <end position="746"/>
    </location>
</feature>
<evidence type="ECO:0000259" key="1">
    <source>
        <dbReference type="Pfam" id="PF00899"/>
    </source>
</evidence>
<dbReference type="GO" id="GO:0008641">
    <property type="term" value="F:ubiquitin-like modifier activating enzyme activity"/>
    <property type="evidence" value="ECO:0007669"/>
    <property type="project" value="InterPro"/>
</dbReference>